<accession>A0A392P789</accession>
<dbReference type="InterPro" id="IPR012337">
    <property type="entry name" value="RNaseH-like_sf"/>
</dbReference>
<proteinExistence type="predicted"/>
<keyword evidence="2" id="KW-1185">Reference proteome</keyword>
<evidence type="ECO:0000313" key="1">
    <source>
        <dbReference type="EMBL" id="MCI07126.1"/>
    </source>
</evidence>
<dbReference type="AlphaFoldDB" id="A0A392P789"/>
<dbReference type="EMBL" id="LXQA010064286">
    <property type="protein sequence ID" value="MCI07126.1"/>
    <property type="molecule type" value="Genomic_DNA"/>
</dbReference>
<reference evidence="1 2" key="1">
    <citation type="journal article" date="2018" name="Front. Plant Sci.">
        <title>Red Clover (Trifolium pratense) and Zigzag Clover (T. medium) - A Picture of Genomic Similarities and Differences.</title>
        <authorList>
            <person name="Dluhosova J."/>
            <person name="Istvanek J."/>
            <person name="Nedelnik J."/>
            <person name="Repkova J."/>
        </authorList>
    </citation>
    <scope>NUCLEOTIDE SEQUENCE [LARGE SCALE GENOMIC DNA]</scope>
    <source>
        <strain evidence="2">cv. 10/8</strain>
        <tissue evidence="1">Leaf</tissue>
    </source>
</reference>
<organism evidence="1 2">
    <name type="scientific">Trifolium medium</name>
    <dbReference type="NCBI Taxonomy" id="97028"/>
    <lineage>
        <taxon>Eukaryota</taxon>
        <taxon>Viridiplantae</taxon>
        <taxon>Streptophyta</taxon>
        <taxon>Embryophyta</taxon>
        <taxon>Tracheophyta</taxon>
        <taxon>Spermatophyta</taxon>
        <taxon>Magnoliopsida</taxon>
        <taxon>eudicotyledons</taxon>
        <taxon>Gunneridae</taxon>
        <taxon>Pentapetalae</taxon>
        <taxon>rosids</taxon>
        <taxon>fabids</taxon>
        <taxon>Fabales</taxon>
        <taxon>Fabaceae</taxon>
        <taxon>Papilionoideae</taxon>
        <taxon>50 kb inversion clade</taxon>
        <taxon>NPAAA clade</taxon>
        <taxon>Hologalegina</taxon>
        <taxon>IRL clade</taxon>
        <taxon>Trifolieae</taxon>
        <taxon>Trifolium</taxon>
    </lineage>
</organism>
<dbReference type="SUPFAM" id="SSF53098">
    <property type="entry name" value="Ribonuclease H-like"/>
    <property type="match status" value="1"/>
</dbReference>
<comment type="caution">
    <text evidence="1">The sequence shown here is derived from an EMBL/GenBank/DDBJ whole genome shotgun (WGS) entry which is preliminary data.</text>
</comment>
<sequence length="145" mass="17291">MVISEQWASYKADDVQKAKFVKDTLLDDTWWDKVNYIIAFTSPIYDVLRRTDTEASCLHLVYDMWDSMIQDVRKAIYKHERKAEVEHSAFHDVVHSRLIARWTKSNTPLHCLAHSLNPRYYSHEWLSEDPNRVCPHQDKEITDER</sequence>
<protein>
    <submittedName>
        <fullName evidence="1">Uncharacterized protein</fullName>
    </submittedName>
</protein>
<evidence type="ECO:0000313" key="2">
    <source>
        <dbReference type="Proteomes" id="UP000265520"/>
    </source>
</evidence>
<dbReference type="Proteomes" id="UP000265520">
    <property type="component" value="Unassembled WGS sequence"/>
</dbReference>
<name>A0A392P789_9FABA</name>
<feature type="non-terminal residue" evidence="1">
    <location>
        <position position="145"/>
    </location>
</feature>